<name>A0A6J5RAI4_9CAUD</name>
<sequence length="174" mass="20018">MEDYEALLNEYAATVVERAQSNLRIKRRVRGKVVNRVASGNLLNSLIYKLRIRYNKPTIDFTVKGDAGRYADVIEYGRKPYPGDPTKRPPYKDIMQWIKIKPLKLRNRQGQFIKSTESAIKSAAIAIAKSIGENGIEGINYYQDAINDTWEDYSEQLIQAYAKGVEQRFLLNLR</sequence>
<accession>A0A6J5RAI4</accession>
<dbReference type="EMBL" id="LR797129">
    <property type="protein sequence ID" value="CAB4188624.1"/>
    <property type="molecule type" value="Genomic_DNA"/>
</dbReference>
<protein>
    <submittedName>
        <fullName evidence="1">Uncharacterized protein</fullName>
    </submittedName>
</protein>
<proteinExistence type="predicted"/>
<reference evidence="1" key="1">
    <citation type="submission" date="2020-05" db="EMBL/GenBank/DDBJ databases">
        <authorList>
            <person name="Chiriac C."/>
            <person name="Salcher M."/>
            <person name="Ghai R."/>
            <person name="Kavagutti S V."/>
        </authorList>
    </citation>
    <scope>NUCLEOTIDE SEQUENCE</scope>
</reference>
<evidence type="ECO:0000313" key="1">
    <source>
        <dbReference type="EMBL" id="CAB4188624.1"/>
    </source>
</evidence>
<gene>
    <name evidence="1" type="ORF">UFOVP1175_42</name>
</gene>
<organism evidence="1">
    <name type="scientific">uncultured Caudovirales phage</name>
    <dbReference type="NCBI Taxonomy" id="2100421"/>
    <lineage>
        <taxon>Viruses</taxon>
        <taxon>Duplodnaviria</taxon>
        <taxon>Heunggongvirae</taxon>
        <taxon>Uroviricota</taxon>
        <taxon>Caudoviricetes</taxon>
        <taxon>Peduoviridae</taxon>
        <taxon>Maltschvirus</taxon>
        <taxon>Maltschvirus maltsch</taxon>
    </lineage>
</organism>